<evidence type="ECO:0000313" key="1">
    <source>
        <dbReference type="EMBL" id="BDS13724.1"/>
    </source>
</evidence>
<name>A0A915YID1_9BACT</name>
<accession>A0A915YID1</accession>
<dbReference type="AlphaFoldDB" id="A0A915YID1"/>
<dbReference type="KEGG" id="aup:AsAng_0044650"/>
<sequence>MLSSCKYRTYDLGLITKVVISRQGSLRFHTICQRTKISTLNTYLTFINFIKLMGIINGMKMKQISLYFFIVAALLIVQSCGSDYSAIDKNVTFPKEVVAPEGVRFDYLMYENDYNAVPRNANAANYSKEYQTKGTSGMHFRLTNQKAFGPGVNAFVNKVRKGEWYHISFDCFKPAKAIRKPANIKGFVVVSFHRGDSTLHYTTFSINDLLESQNKQLVDKWENLSLWYEAPDNIEKGDRLKIYHWNPMGGDLYLDDFIVETWTTEPLAPEEGLILSHRVLEQNYETSDLAPQTTKETAARGLFSCVLSSQAGKHQYGRGYDGTLAEVGAQAGDYIKVSFYALKKHKVRKYAGSASMVVSLGHGNEQRFWRGLPIDARLYKDGKQTYGKWINLEMWQAIPENAKPTDRLKIYPWNKQPFPIYIDDLRVEVWKKEVVIE</sequence>
<gene>
    <name evidence="1" type="ORF">AsAng_0044650</name>
</gene>
<evidence type="ECO:0008006" key="3">
    <source>
        <dbReference type="Google" id="ProtNLM"/>
    </source>
</evidence>
<protein>
    <recommendedName>
        <fullName evidence="3">CBM-cenC domain-containing protein</fullName>
    </recommendedName>
</protein>
<dbReference type="Proteomes" id="UP001060919">
    <property type="component" value="Chromosome"/>
</dbReference>
<dbReference type="Gene3D" id="2.60.120.260">
    <property type="entry name" value="Galactose-binding domain-like"/>
    <property type="match status" value="1"/>
</dbReference>
<evidence type="ECO:0000313" key="2">
    <source>
        <dbReference type="Proteomes" id="UP001060919"/>
    </source>
</evidence>
<reference evidence="1" key="1">
    <citation type="submission" date="2022-09" db="EMBL/GenBank/DDBJ databases">
        <title>Aureispira anguillicida sp. nov., isolated from Leptocephalus of Japanese eel Anguilla japonica.</title>
        <authorList>
            <person name="Yuasa K."/>
            <person name="Mekata T."/>
            <person name="Ikunari K."/>
        </authorList>
    </citation>
    <scope>NUCLEOTIDE SEQUENCE</scope>
    <source>
        <strain evidence="1">EL160426</strain>
    </source>
</reference>
<proteinExistence type="predicted"/>
<dbReference type="EMBL" id="AP026867">
    <property type="protein sequence ID" value="BDS13724.1"/>
    <property type="molecule type" value="Genomic_DNA"/>
</dbReference>
<keyword evidence="2" id="KW-1185">Reference proteome</keyword>
<organism evidence="1 2">
    <name type="scientific">Aureispira anguillae</name>
    <dbReference type="NCBI Taxonomy" id="2864201"/>
    <lineage>
        <taxon>Bacteria</taxon>
        <taxon>Pseudomonadati</taxon>
        <taxon>Bacteroidota</taxon>
        <taxon>Saprospiria</taxon>
        <taxon>Saprospirales</taxon>
        <taxon>Saprospiraceae</taxon>
        <taxon>Aureispira</taxon>
    </lineage>
</organism>